<dbReference type="EMBL" id="JABFMT010000011">
    <property type="protein sequence ID" value="NUU02392.1"/>
    <property type="molecule type" value="Genomic_DNA"/>
</dbReference>
<dbReference type="Pfam" id="PF19788">
    <property type="entry name" value="DUF6272"/>
    <property type="match status" value="1"/>
</dbReference>
<evidence type="ECO:0000313" key="2">
    <source>
        <dbReference type="EMBL" id="OWY27634.1"/>
    </source>
</evidence>
<dbReference type="NCBIfam" id="NF038262">
    <property type="entry name" value="SiaB_fam_kinase"/>
    <property type="match status" value="1"/>
</dbReference>
<reference evidence="2 3" key="1">
    <citation type="submission" date="2017-06" db="EMBL/GenBank/DDBJ databases">
        <title>Herbaspirillum phytohormonus sp. nov., isolated from the root nodule of Robinia pseudoacacia in lead-zinc mine.</title>
        <authorList>
            <person name="Fan M."/>
            <person name="Lin Y."/>
        </authorList>
    </citation>
    <scope>NUCLEOTIDE SEQUENCE [LARGE SCALE GENOMIC DNA]</scope>
    <source>
        <strain evidence="2 3">HZ10</strain>
    </source>
</reference>
<dbReference type="OrthoDB" id="5365713at2"/>
<accession>A0A246WMV8</accession>
<protein>
    <submittedName>
        <fullName evidence="2">Uncharacterized protein</fullName>
    </submittedName>
</protein>
<organism evidence="2 3">
    <name type="scientific">Herbaspirillum robiniae</name>
    <dbReference type="NCBI Taxonomy" id="2014887"/>
    <lineage>
        <taxon>Bacteria</taxon>
        <taxon>Pseudomonadati</taxon>
        <taxon>Pseudomonadota</taxon>
        <taxon>Betaproteobacteria</taxon>
        <taxon>Burkholderiales</taxon>
        <taxon>Oxalobacteraceae</taxon>
        <taxon>Herbaspirillum</taxon>
    </lineage>
</organism>
<sequence>MSGIQQEWAEFQSYVERRDVIFYYVGYFSQTIIAAMADAVKLRAEHTGAVGQTRRKLFSSFIEMAQNIVHYSSDLHEKEGRATEPSMRHGAVFITLTDGIYYLHCANPVDAEMAEKLRAKLEHLRTMTIDEIKAEYKEMLRSETPPDSKGAGLGFLTVARDASAPLDFEFSPPAEDGALTFYLRATI</sequence>
<dbReference type="EMBL" id="NJGU01000010">
    <property type="protein sequence ID" value="OWY27634.1"/>
    <property type="molecule type" value="Genomic_DNA"/>
</dbReference>
<evidence type="ECO:0000313" key="4">
    <source>
        <dbReference type="Proteomes" id="UP000536746"/>
    </source>
</evidence>
<keyword evidence="4" id="KW-1185">Reference proteome</keyword>
<comment type="caution">
    <text evidence="2">The sequence shown here is derived from an EMBL/GenBank/DDBJ whole genome shotgun (WGS) entry which is preliminary data.</text>
</comment>
<name>A0A246WMV8_9BURK</name>
<dbReference type="AlphaFoldDB" id="A0A246WMV8"/>
<gene>
    <name evidence="2" type="ORF">CEJ42_18935</name>
    <name evidence="1" type="ORF">HNO84_12345</name>
</gene>
<proteinExistence type="predicted"/>
<evidence type="ECO:0000313" key="3">
    <source>
        <dbReference type="Proteomes" id="UP000197596"/>
    </source>
</evidence>
<dbReference type="InterPro" id="IPR046239">
    <property type="entry name" value="DUF6272"/>
</dbReference>
<evidence type="ECO:0000313" key="1">
    <source>
        <dbReference type="EMBL" id="NUU02392.1"/>
    </source>
</evidence>
<dbReference type="Proteomes" id="UP000536746">
    <property type="component" value="Unassembled WGS sequence"/>
</dbReference>
<dbReference type="RefSeq" id="WP_079218447.1">
    <property type="nucleotide sequence ID" value="NZ_CP018845.1"/>
</dbReference>
<reference evidence="1 4" key="2">
    <citation type="journal article" date="2020" name="Front. Plant Sci.">
        <title>Isolation of Rhizosphere Bacteria That Improve Quality and Water Stress Tolerance in Greenhouse Ornamentals.</title>
        <authorList>
            <person name="Nordstedt N.P."/>
            <person name="Jones M.L."/>
        </authorList>
    </citation>
    <scope>NUCLEOTIDE SEQUENCE [LARGE SCALE GENOMIC DNA]</scope>
    <source>
        <strain evidence="1 4">C6C2</strain>
    </source>
</reference>
<dbReference type="Proteomes" id="UP000197596">
    <property type="component" value="Unassembled WGS sequence"/>
</dbReference>